<feature type="compositionally biased region" description="Acidic residues" evidence="1">
    <location>
        <begin position="193"/>
        <end position="205"/>
    </location>
</feature>
<reference evidence="3 4" key="1">
    <citation type="submission" date="2016-03" db="EMBL/GenBank/DDBJ databases">
        <title>Whole genome sequencing of Grifola frondosa 9006-11.</title>
        <authorList>
            <person name="Min B."/>
            <person name="Park H."/>
            <person name="Kim J.-G."/>
            <person name="Cho H."/>
            <person name="Oh Y.-L."/>
            <person name="Kong W.-S."/>
            <person name="Choi I.-G."/>
        </authorList>
    </citation>
    <scope>NUCLEOTIDE SEQUENCE [LARGE SCALE GENOMIC DNA]</scope>
    <source>
        <strain evidence="3 4">9006-11</strain>
    </source>
</reference>
<dbReference type="AlphaFoldDB" id="A0A1C7LTS2"/>
<dbReference type="EMBL" id="LUGG01000022">
    <property type="protein sequence ID" value="OBZ68062.1"/>
    <property type="molecule type" value="Genomic_DNA"/>
</dbReference>
<dbReference type="Proteomes" id="UP000092993">
    <property type="component" value="Unassembled WGS sequence"/>
</dbReference>
<organism evidence="3 4">
    <name type="scientific">Grifola frondosa</name>
    <name type="common">Maitake</name>
    <name type="synonym">Polyporus frondosus</name>
    <dbReference type="NCBI Taxonomy" id="5627"/>
    <lineage>
        <taxon>Eukaryota</taxon>
        <taxon>Fungi</taxon>
        <taxon>Dikarya</taxon>
        <taxon>Basidiomycota</taxon>
        <taxon>Agaricomycotina</taxon>
        <taxon>Agaricomycetes</taxon>
        <taxon>Polyporales</taxon>
        <taxon>Grifolaceae</taxon>
        <taxon>Grifola</taxon>
    </lineage>
</organism>
<feature type="region of interest" description="Disordered" evidence="1">
    <location>
        <begin position="187"/>
        <end position="209"/>
    </location>
</feature>
<dbReference type="InterPro" id="IPR058504">
    <property type="entry name" value="DUF8191"/>
</dbReference>
<protein>
    <recommendedName>
        <fullName evidence="2">DUF8191 domain-containing protein</fullName>
    </recommendedName>
</protein>
<keyword evidence="4" id="KW-1185">Reference proteome</keyword>
<gene>
    <name evidence="3" type="ORF">A0H81_11922</name>
</gene>
<accession>A0A1C7LTS2</accession>
<sequence>MPYGSQYDAWREDEYRELLARGATPLMCDTFHLEFKHSIGIVAWADGDLYDSFAGPRMQKGDFWKIRLGRRIELEADDLDGSQFIEALLEEIFYYPVETAYVYWETVEESPGIWVTRLTEAGAAEVVNGDAPDEMTLTSAWSCDGLEAEEPSDLLSVIHPNDYEPSDAGSESELVEDQHPSWYIDHRGHDSTFDSEDDMDEDFEPGGDISVEGSIAEERIYDSADSDFDDDEILSGDEVVLDAYYRRA</sequence>
<evidence type="ECO:0000313" key="3">
    <source>
        <dbReference type="EMBL" id="OBZ68062.1"/>
    </source>
</evidence>
<evidence type="ECO:0000259" key="2">
    <source>
        <dbReference type="Pfam" id="PF26609"/>
    </source>
</evidence>
<evidence type="ECO:0000313" key="4">
    <source>
        <dbReference type="Proteomes" id="UP000092993"/>
    </source>
</evidence>
<comment type="caution">
    <text evidence="3">The sequence shown here is derived from an EMBL/GenBank/DDBJ whole genome shotgun (WGS) entry which is preliminary data.</text>
</comment>
<feature type="domain" description="DUF8191" evidence="2">
    <location>
        <begin position="18"/>
        <end position="95"/>
    </location>
</feature>
<proteinExistence type="predicted"/>
<evidence type="ECO:0000256" key="1">
    <source>
        <dbReference type="SAM" id="MobiDB-lite"/>
    </source>
</evidence>
<name>A0A1C7LTS2_GRIFR</name>
<dbReference type="OrthoDB" id="3063271at2759"/>
<dbReference type="Pfam" id="PF26609">
    <property type="entry name" value="DUF8191"/>
    <property type="match status" value="1"/>
</dbReference>